<protein>
    <recommendedName>
        <fullName evidence="6">BEN domain-containing protein</fullName>
    </recommendedName>
</protein>
<evidence type="ECO:0000256" key="2">
    <source>
        <dbReference type="ARBA" id="ARBA00022491"/>
    </source>
</evidence>
<evidence type="ECO:0000256" key="5">
    <source>
        <dbReference type="ARBA" id="ARBA00023242"/>
    </source>
</evidence>
<gene>
    <name evidence="7" type="ORF">ABMA28_005288</name>
</gene>
<dbReference type="GO" id="GO:0010468">
    <property type="term" value="P:regulation of gene expression"/>
    <property type="evidence" value="ECO:0007669"/>
    <property type="project" value="UniProtKB-ARBA"/>
</dbReference>
<comment type="caution">
    <text evidence="7">The sequence shown here is derived from an EMBL/GenBank/DDBJ whole genome shotgun (WGS) entry which is preliminary data.</text>
</comment>
<dbReference type="PROSITE" id="PS51457">
    <property type="entry name" value="BEN"/>
    <property type="match status" value="1"/>
</dbReference>
<keyword evidence="2" id="KW-0678">Repressor</keyword>
<dbReference type="InterPro" id="IPR037496">
    <property type="entry name" value="BEND6-like"/>
</dbReference>
<accession>A0ABD0SS80</accession>
<evidence type="ECO:0000256" key="1">
    <source>
        <dbReference type="ARBA" id="ARBA00004123"/>
    </source>
</evidence>
<proteinExistence type="predicted"/>
<dbReference type="EMBL" id="JBEDNZ010000017">
    <property type="protein sequence ID" value="KAL0821888.1"/>
    <property type="molecule type" value="Genomic_DNA"/>
</dbReference>
<dbReference type="InterPro" id="IPR018379">
    <property type="entry name" value="BEN_domain"/>
</dbReference>
<name>A0ABD0SS80_LOXSC</name>
<dbReference type="Pfam" id="PF10523">
    <property type="entry name" value="BEN"/>
    <property type="match status" value="1"/>
</dbReference>
<dbReference type="SMART" id="SM01025">
    <property type="entry name" value="BEN"/>
    <property type="match status" value="1"/>
</dbReference>
<keyword evidence="4" id="KW-0804">Transcription</keyword>
<organism evidence="7 8">
    <name type="scientific">Loxostege sticticalis</name>
    <name type="common">Beet webworm moth</name>
    <dbReference type="NCBI Taxonomy" id="481309"/>
    <lineage>
        <taxon>Eukaryota</taxon>
        <taxon>Metazoa</taxon>
        <taxon>Ecdysozoa</taxon>
        <taxon>Arthropoda</taxon>
        <taxon>Hexapoda</taxon>
        <taxon>Insecta</taxon>
        <taxon>Pterygota</taxon>
        <taxon>Neoptera</taxon>
        <taxon>Endopterygota</taxon>
        <taxon>Lepidoptera</taxon>
        <taxon>Glossata</taxon>
        <taxon>Ditrysia</taxon>
        <taxon>Pyraloidea</taxon>
        <taxon>Crambidae</taxon>
        <taxon>Pyraustinae</taxon>
        <taxon>Loxostege</taxon>
    </lineage>
</organism>
<dbReference type="PANTHER" id="PTHR35346">
    <property type="entry name" value="BEN DOMAIN-CONTAINING PROTEIN 6"/>
    <property type="match status" value="1"/>
</dbReference>
<evidence type="ECO:0000256" key="3">
    <source>
        <dbReference type="ARBA" id="ARBA00023015"/>
    </source>
</evidence>
<dbReference type="AlphaFoldDB" id="A0ABD0SS80"/>
<dbReference type="Proteomes" id="UP001549921">
    <property type="component" value="Unassembled WGS sequence"/>
</dbReference>
<keyword evidence="3" id="KW-0805">Transcription regulation</keyword>
<evidence type="ECO:0000313" key="8">
    <source>
        <dbReference type="Proteomes" id="UP001549921"/>
    </source>
</evidence>
<evidence type="ECO:0000256" key="4">
    <source>
        <dbReference type="ARBA" id="ARBA00023163"/>
    </source>
</evidence>
<sequence>MSPEFWGFLALRRREPLDGSSKAVTAAVPEISPQLTVAVPEISPQLPSGTNHPSFSRDAVQLEQAADAYVSTPKDTCTDPTAEAKLVSPETIAKVVPIGDGNALVPAYLLKTINWNVHKIATRKLLQSVFGRRVLATHNLTGKVSPAFPDKMPKAKLDEALVNDIVQTVAERCNVTENTVRTCITIKCADEGKWLRKQLTKLKAKKKEDLEKKRTAEEKKLKINSLNLKT</sequence>
<dbReference type="PANTHER" id="PTHR35346:SF1">
    <property type="entry name" value="BEN DOMAIN-CONTAINING PROTEIN 6"/>
    <property type="match status" value="1"/>
</dbReference>
<dbReference type="Gene3D" id="1.10.10.2590">
    <property type="entry name" value="BEN domain"/>
    <property type="match status" value="1"/>
</dbReference>
<reference evidence="7 8" key="1">
    <citation type="submission" date="2024-06" db="EMBL/GenBank/DDBJ databases">
        <title>A chromosome-level genome assembly of beet webworm, Loxostege sticticalis.</title>
        <authorList>
            <person name="Zhang Y."/>
        </authorList>
    </citation>
    <scope>NUCLEOTIDE SEQUENCE [LARGE SCALE GENOMIC DNA]</scope>
    <source>
        <strain evidence="7">AQ028</strain>
        <tissue evidence="7">Male pupae</tissue>
    </source>
</reference>
<evidence type="ECO:0000259" key="6">
    <source>
        <dbReference type="PROSITE" id="PS51457"/>
    </source>
</evidence>
<evidence type="ECO:0000313" key="7">
    <source>
        <dbReference type="EMBL" id="KAL0821888.1"/>
    </source>
</evidence>
<feature type="domain" description="BEN" evidence="6">
    <location>
        <begin position="99"/>
        <end position="195"/>
    </location>
</feature>
<keyword evidence="5" id="KW-0539">Nucleus</keyword>
<dbReference type="GO" id="GO:0005634">
    <property type="term" value="C:nucleus"/>
    <property type="evidence" value="ECO:0007669"/>
    <property type="project" value="UniProtKB-SubCell"/>
</dbReference>
<comment type="subcellular location">
    <subcellularLocation>
        <location evidence="1">Nucleus</location>
    </subcellularLocation>
</comment>